<dbReference type="CDD" id="cd07022">
    <property type="entry name" value="S49_Sppa_36K_type"/>
    <property type="match status" value="1"/>
</dbReference>
<dbReference type="Gene3D" id="3.90.226.10">
    <property type="entry name" value="2-enoyl-CoA Hydratase, Chain A, domain 1"/>
    <property type="match status" value="1"/>
</dbReference>
<keyword evidence="3" id="KW-0378">Hydrolase</keyword>
<accession>A0A6F8VHR2</accession>
<keyword evidence="4" id="KW-0720">Serine protease</keyword>
<gene>
    <name evidence="7" type="primary">C</name>
    <name evidence="7" type="ORF">SKTS_31350</name>
</gene>
<dbReference type="SUPFAM" id="SSF52096">
    <property type="entry name" value="ClpP/crotonase"/>
    <property type="match status" value="1"/>
</dbReference>
<dbReference type="PANTHER" id="PTHR33209:SF1">
    <property type="entry name" value="PEPTIDASE S49 DOMAIN-CONTAINING PROTEIN"/>
    <property type="match status" value="1"/>
</dbReference>
<feature type="domain" description="Peptidase S49" evidence="6">
    <location>
        <begin position="125"/>
        <end position="267"/>
    </location>
</feature>
<feature type="region of interest" description="Disordered" evidence="5">
    <location>
        <begin position="397"/>
        <end position="427"/>
    </location>
</feature>
<comment type="similarity">
    <text evidence="1">Belongs to the peptidase S49 family.</text>
</comment>
<dbReference type="PANTHER" id="PTHR33209">
    <property type="entry name" value="PROTEASE 4"/>
    <property type="match status" value="1"/>
</dbReference>
<evidence type="ECO:0000256" key="2">
    <source>
        <dbReference type="ARBA" id="ARBA00022670"/>
    </source>
</evidence>
<keyword evidence="8" id="KW-1185">Reference proteome</keyword>
<sequence length="427" mass="44585">MHLPHLAARLYGTPLLLARAKLDVILSVLGERVNWPESELAASLPQARARIDAPAGVAVIPVVGSLVRRTMGLEPASGFTSYAEITGMVDAAISDPSVEGILLDIDSPGGEAGGVFELGERIRAADAVKPIWAVASDAAYSAAYAIGCAASRLVVTRTGGVGSIGVIAMHVDQTARDAQQGYRYTPITAGEQKNDFSPHEKLGPDAHARLQAEVDRLYGLFVTHVAAMRRLDADAVRATEAGIYFGEEAVSVGLVDAVGSLDSVIAEFGSFLVARRARGHAVSSSSRSLATPIASSPSTSMEISTMSHPDTTEKPLTDEPAKAPDPESETPVTDEVPPTDAQARPAENGTNALAIAELCQLAGHPELTARFLAEGFSEGQVRKALLASRADSPEIRSTIAPDASTPQQSQSAANPLMAAVKKLTGKE</sequence>
<name>A0A6F8VHR2_9PROT</name>
<feature type="compositionally biased region" description="Polar residues" evidence="5">
    <location>
        <begin position="284"/>
        <end position="309"/>
    </location>
</feature>
<evidence type="ECO:0000313" key="8">
    <source>
        <dbReference type="Proteomes" id="UP000502260"/>
    </source>
</evidence>
<dbReference type="GO" id="GO:0008236">
    <property type="term" value="F:serine-type peptidase activity"/>
    <property type="evidence" value="ECO:0007669"/>
    <property type="project" value="UniProtKB-KW"/>
</dbReference>
<dbReference type="InterPro" id="IPR002142">
    <property type="entry name" value="Peptidase_S49"/>
</dbReference>
<dbReference type="KEGG" id="slac:SKTS_31350"/>
<dbReference type="GO" id="GO:0006508">
    <property type="term" value="P:proteolysis"/>
    <property type="evidence" value="ECO:0007669"/>
    <property type="project" value="UniProtKB-KW"/>
</dbReference>
<evidence type="ECO:0000256" key="5">
    <source>
        <dbReference type="SAM" id="MobiDB-lite"/>
    </source>
</evidence>
<feature type="compositionally biased region" description="Polar residues" evidence="5">
    <location>
        <begin position="404"/>
        <end position="413"/>
    </location>
</feature>
<evidence type="ECO:0000313" key="7">
    <source>
        <dbReference type="EMBL" id="BCB28249.1"/>
    </source>
</evidence>
<dbReference type="Gene3D" id="6.20.330.10">
    <property type="match status" value="1"/>
</dbReference>
<organism evidence="7 8">
    <name type="scientific">Sulfurimicrobium lacus</name>
    <dbReference type="NCBI Taxonomy" id="2715678"/>
    <lineage>
        <taxon>Bacteria</taxon>
        <taxon>Pseudomonadati</taxon>
        <taxon>Pseudomonadota</taxon>
        <taxon>Betaproteobacteria</taxon>
        <taxon>Nitrosomonadales</taxon>
        <taxon>Sulfuricellaceae</taxon>
        <taxon>Sulfurimicrobium</taxon>
    </lineage>
</organism>
<evidence type="ECO:0000256" key="1">
    <source>
        <dbReference type="ARBA" id="ARBA00008683"/>
    </source>
</evidence>
<evidence type="ECO:0000256" key="3">
    <source>
        <dbReference type="ARBA" id="ARBA00022801"/>
    </source>
</evidence>
<dbReference type="InterPro" id="IPR029045">
    <property type="entry name" value="ClpP/crotonase-like_dom_sf"/>
</dbReference>
<dbReference type="Proteomes" id="UP000502260">
    <property type="component" value="Chromosome"/>
</dbReference>
<keyword evidence="2" id="KW-0645">Protease</keyword>
<evidence type="ECO:0000259" key="6">
    <source>
        <dbReference type="Pfam" id="PF01343"/>
    </source>
</evidence>
<dbReference type="AlphaFoldDB" id="A0A6F8VHR2"/>
<evidence type="ECO:0000256" key="4">
    <source>
        <dbReference type="ARBA" id="ARBA00022825"/>
    </source>
</evidence>
<dbReference type="EMBL" id="AP022853">
    <property type="protein sequence ID" value="BCB28249.1"/>
    <property type="molecule type" value="Genomic_DNA"/>
</dbReference>
<proteinExistence type="inferred from homology"/>
<dbReference type="RefSeq" id="WP_173067304.1">
    <property type="nucleotide sequence ID" value="NZ_AP022853.1"/>
</dbReference>
<dbReference type="InterPro" id="IPR033855">
    <property type="entry name" value="Protein_C"/>
</dbReference>
<protein>
    <submittedName>
        <fullName evidence="7">Phage capsid assembly protein</fullName>
    </submittedName>
</protein>
<feature type="compositionally biased region" description="Basic and acidic residues" evidence="5">
    <location>
        <begin position="310"/>
        <end position="325"/>
    </location>
</feature>
<reference evidence="8" key="1">
    <citation type="submission" date="2020-03" db="EMBL/GenBank/DDBJ databases">
        <title>Complete genome sequence of sulfur-oxidizing bacterium skT11.</title>
        <authorList>
            <person name="Kanda M."/>
            <person name="Kojima H."/>
            <person name="Fukui M."/>
        </authorList>
    </citation>
    <scope>NUCLEOTIDE SEQUENCE [LARGE SCALE GENOMIC DNA]</scope>
    <source>
        <strain evidence="8">skT11</strain>
    </source>
</reference>
<dbReference type="Pfam" id="PF01343">
    <property type="entry name" value="Peptidase_S49"/>
    <property type="match status" value="1"/>
</dbReference>
<feature type="region of interest" description="Disordered" evidence="5">
    <location>
        <begin position="284"/>
        <end position="345"/>
    </location>
</feature>